<dbReference type="InterPro" id="IPR013751">
    <property type="entry name" value="ACP_syn_III_N"/>
</dbReference>
<feature type="domain" description="Beta-ketoacyl-[acyl-carrier-protein] synthase III C-terminal" evidence="4">
    <location>
        <begin position="235"/>
        <end position="324"/>
    </location>
</feature>
<dbReference type="GO" id="GO:0044550">
    <property type="term" value="P:secondary metabolite biosynthetic process"/>
    <property type="evidence" value="ECO:0007669"/>
    <property type="project" value="TreeGrafter"/>
</dbReference>
<dbReference type="Pfam" id="PF08545">
    <property type="entry name" value="ACP_syn_III"/>
    <property type="match status" value="1"/>
</dbReference>
<keyword evidence="2" id="KW-0808">Transferase</keyword>
<gene>
    <name evidence="6" type="ORF">CTZ28_34610</name>
</gene>
<dbReference type="AlphaFoldDB" id="A0A3M0HVV4"/>
<proteinExistence type="predicted"/>
<dbReference type="Pfam" id="PF08541">
    <property type="entry name" value="ACP_syn_III_C"/>
    <property type="match status" value="1"/>
</dbReference>
<keyword evidence="7" id="KW-1185">Reference proteome</keyword>
<dbReference type="PANTHER" id="PTHR34069:SF2">
    <property type="entry name" value="BETA-KETOACYL-[ACYL-CARRIER-PROTEIN] SYNTHASE III"/>
    <property type="match status" value="1"/>
</dbReference>
<evidence type="ECO:0000259" key="5">
    <source>
        <dbReference type="Pfam" id="PF08545"/>
    </source>
</evidence>
<evidence type="ECO:0000256" key="2">
    <source>
        <dbReference type="ARBA" id="ARBA00022679"/>
    </source>
</evidence>
<sequence>MGITGIGTYLPPRVRTFADTATMVGMPEQWVLERTGIRSRHVADDDQATSDMAAQAVSSALMSAGLTAEQLGLILVATTTPDEPCPSTACRVQGLIGAAQAVAMDVAAACSGWLFAAKVAQAWLTANPEVEHAVVVGSETYSRFLNPDDRATAALFGDGAAATVVSRVAGGEGFAPIILGSDGSRGDFAWIPGGGSRIPASAESVRERSHTVHMDGRAARVFVYEAFPKLVTEALARTGTHPEELAAVVAHQPNPILLRRAYANTALPPDKLVVTGDRVGNLGAGALPHALNEAAVSKKLVPGDKVLMVAFGAGLTWGSTVLTWSGTADHALS</sequence>
<dbReference type="InterPro" id="IPR016039">
    <property type="entry name" value="Thiolase-like"/>
</dbReference>
<dbReference type="NCBIfam" id="NF006829">
    <property type="entry name" value="PRK09352.1"/>
    <property type="match status" value="1"/>
</dbReference>
<evidence type="ECO:0000259" key="4">
    <source>
        <dbReference type="Pfam" id="PF08541"/>
    </source>
</evidence>
<evidence type="ECO:0000256" key="3">
    <source>
        <dbReference type="ARBA" id="ARBA00023315"/>
    </source>
</evidence>
<dbReference type="CDD" id="cd00830">
    <property type="entry name" value="KAS_III"/>
    <property type="match status" value="1"/>
</dbReference>
<reference evidence="6 7" key="1">
    <citation type="submission" date="2017-11" db="EMBL/GenBank/DDBJ databases">
        <title>Draft genome of actinobacteria isolated from guarana (Paullinia cupana (Mart.) Ducke.</title>
        <authorList>
            <person name="Siqueira K.A."/>
            <person name="Liotti R.G."/>
            <person name="Mendes T.A.O."/>
            <person name="Soares M.A."/>
        </authorList>
    </citation>
    <scope>NUCLEOTIDE SEQUENCE [LARGE SCALE GENOMIC DNA]</scope>
    <source>
        <strain evidence="6 7">193</strain>
    </source>
</reference>
<dbReference type="Proteomes" id="UP000270471">
    <property type="component" value="Unassembled WGS sequence"/>
</dbReference>
<comment type="caution">
    <text evidence="6">The sequence shown here is derived from an EMBL/GenBank/DDBJ whole genome shotgun (WGS) entry which is preliminary data.</text>
</comment>
<dbReference type="OrthoDB" id="9815506at2"/>
<dbReference type="PANTHER" id="PTHR34069">
    <property type="entry name" value="3-OXOACYL-[ACYL-CARRIER-PROTEIN] SYNTHASE 3"/>
    <property type="match status" value="1"/>
</dbReference>
<evidence type="ECO:0000256" key="1">
    <source>
        <dbReference type="ARBA" id="ARBA00022490"/>
    </source>
</evidence>
<accession>A0A3M0HVV4</accession>
<feature type="domain" description="Beta-ketoacyl-[acyl-carrier-protein] synthase III N-terminal" evidence="5">
    <location>
        <begin position="104"/>
        <end position="183"/>
    </location>
</feature>
<evidence type="ECO:0000313" key="7">
    <source>
        <dbReference type="Proteomes" id="UP000270471"/>
    </source>
</evidence>
<organism evidence="6 7">
    <name type="scientific">Streptomyces shenzhenensis</name>
    <dbReference type="NCBI Taxonomy" id="943815"/>
    <lineage>
        <taxon>Bacteria</taxon>
        <taxon>Bacillati</taxon>
        <taxon>Actinomycetota</taxon>
        <taxon>Actinomycetes</taxon>
        <taxon>Kitasatosporales</taxon>
        <taxon>Streptomycetaceae</taxon>
        <taxon>Streptomyces</taxon>
    </lineage>
</organism>
<dbReference type="EMBL" id="PENI01000030">
    <property type="protein sequence ID" value="RMB81551.1"/>
    <property type="molecule type" value="Genomic_DNA"/>
</dbReference>
<name>A0A3M0HVV4_9ACTN</name>
<dbReference type="Gene3D" id="3.40.47.10">
    <property type="match status" value="1"/>
</dbReference>
<dbReference type="SUPFAM" id="SSF53901">
    <property type="entry name" value="Thiolase-like"/>
    <property type="match status" value="1"/>
</dbReference>
<dbReference type="GO" id="GO:0004315">
    <property type="term" value="F:3-oxoacyl-[acyl-carrier-protein] synthase activity"/>
    <property type="evidence" value="ECO:0007669"/>
    <property type="project" value="InterPro"/>
</dbReference>
<dbReference type="InterPro" id="IPR013747">
    <property type="entry name" value="ACP_syn_III_C"/>
</dbReference>
<protein>
    <submittedName>
        <fullName evidence="6">3-oxoacyl-ACP synthase</fullName>
    </submittedName>
</protein>
<dbReference type="GO" id="GO:0006633">
    <property type="term" value="P:fatty acid biosynthetic process"/>
    <property type="evidence" value="ECO:0007669"/>
    <property type="project" value="InterPro"/>
</dbReference>
<keyword evidence="1" id="KW-0963">Cytoplasm</keyword>
<evidence type="ECO:0000313" key="6">
    <source>
        <dbReference type="EMBL" id="RMB81551.1"/>
    </source>
</evidence>
<keyword evidence="3" id="KW-0012">Acyltransferase</keyword>